<proteinExistence type="predicted"/>
<keyword evidence="1" id="KW-0812">Transmembrane</keyword>
<sequence>MLPFYIAYEKGDYMPNFKHHITSGILLFPVYYLVFSIVFTLLFDHYPLFNNNELIFSFLLFVIGTDLPDVDHDLSIINKIFRILIVIFSVYYVFEYEYLLRHITNIDDFLIYNIIIIYLGIILGYAFGVVFNSLTRHRGAWHKIHTGIIIGIILFLLNTKFKIEIRIFYSLSLISGFYVHLLLDKYIKIK</sequence>
<feature type="transmembrane region" description="Helical" evidence="1">
    <location>
        <begin position="110"/>
        <end position="132"/>
    </location>
</feature>
<organism evidence="2 3">
    <name type="scientific">Geotoga petraea</name>
    <dbReference type="NCBI Taxonomy" id="28234"/>
    <lineage>
        <taxon>Bacteria</taxon>
        <taxon>Thermotogati</taxon>
        <taxon>Thermotogota</taxon>
        <taxon>Thermotogae</taxon>
        <taxon>Petrotogales</taxon>
        <taxon>Petrotogaceae</taxon>
        <taxon>Geotoga</taxon>
    </lineage>
</organism>
<evidence type="ECO:0008006" key="4">
    <source>
        <dbReference type="Google" id="ProtNLM"/>
    </source>
</evidence>
<feature type="transmembrane region" description="Helical" evidence="1">
    <location>
        <begin position="80"/>
        <end position="98"/>
    </location>
</feature>
<dbReference type="Proteomes" id="UP000297288">
    <property type="component" value="Unassembled WGS sequence"/>
</dbReference>
<comment type="caution">
    <text evidence="2">The sequence shown here is derived from an EMBL/GenBank/DDBJ whole genome shotgun (WGS) entry which is preliminary data.</text>
</comment>
<protein>
    <recommendedName>
        <fullName evidence="4">LexA-binding, inner membrane-associated hydrolase</fullName>
    </recommendedName>
</protein>
<evidence type="ECO:0000256" key="1">
    <source>
        <dbReference type="SAM" id="Phobius"/>
    </source>
</evidence>
<feature type="transmembrane region" description="Helical" evidence="1">
    <location>
        <begin position="21"/>
        <end position="43"/>
    </location>
</feature>
<feature type="transmembrane region" description="Helical" evidence="1">
    <location>
        <begin position="167"/>
        <end position="183"/>
    </location>
</feature>
<name>A0A4Z0W747_9BACT</name>
<keyword evidence="1" id="KW-0472">Membrane</keyword>
<dbReference type="AlphaFoldDB" id="A0A4Z0W747"/>
<gene>
    <name evidence="2" type="ORF">E4650_02705</name>
</gene>
<reference evidence="2 3" key="1">
    <citation type="submission" date="2019-04" db="EMBL/GenBank/DDBJ databases">
        <title>Draft genome sequence data and analysis of a Fermenting Bacterium, Geotoga petraea strain HO-Geo1, isolated from heavy-oil petroleum reservoir in Russia.</title>
        <authorList>
            <person name="Grouzdev D.S."/>
            <person name="Semenova E.M."/>
            <person name="Sokolova D.S."/>
            <person name="Tourova T.P."/>
            <person name="Poltaraus A.B."/>
            <person name="Nazina T.N."/>
        </authorList>
    </citation>
    <scope>NUCLEOTIDE SEQUENCE [LARGE SCALE GENOMIC DNA]</scope>
    <source>
        <strain evidence="2 3">HO-Geo1</strain>
    </source>
</reference>
<evidence type="ECO:0000313" key="3">
    <source>
        <dbReference type="Proteomes" id="UP000297288"/>
    </source>
</evidence>
<dbReference type="EMBL" id="SRME01000001">
    <property type="protein sequence ID" value="TGG89122.1"/>
    <property type="molecule type" value="Genomic_DNA"/>
</dbReference>
<evidence type="ECO:0000313" key="2">
    <source>
        <dbReference type="EMBL" id="TGG89122.1"/>
    </source>
</evidence>
<keyword evidence="1" id="KW-1133">Transmembrane helix</keyword>
<feature type="transmembrane region" description="Helical" evidence="1">
    <location>
        <begin position="144"/>
        <end position="161"/>
    </location>
</feature>
<accession>A0A4Z0W747</accession>
<dbReference type="OrthoDB" id="47548at2"/>